<keyword evidence="4" id="KW-0807">Transducer</keyword>
<dbReference type="GO" id="GO:0006935">
    <property type="term" value="P:chemotaxis"/>
    <property type="evidence" value="ECO:0007669"/>
    <property type="project" value="UniProtKB-KW"/>
</dbReference>
<dbReference type="SUPFAM" id="SSF55785">
    <property type="entry name" value="PYP-like sensor domain (PAS domain)"/>
    <property type="match status" value="1"/>
</dbReference>
<dbReference type="Pfam" id="PF13426">
    <property type="entry name" value="PAS_9"/>
    <property type="match status" value="1"/>
</dbReference>
<dbReference type="SMART" id="SM00283">
    <property type="entry name" value="MA"/>
    <property type="match status" value="1"/>
</dbReference>
<feature type="region of interest" description="Disordered" evidence="5">
    <location>
        <begin position="634"/>
        <end position="685"/>
    </location>
</feature>
<dbReference type="GO" id="GO:0016020">
    <property type="term" value="C:membrane"/>
    <property type="evidence" value="ECO:0007669"/>
    <property type="project" value="UniProtKB-SubCell"/>
</dbReference>
<comment type="caution">
    <text evidence="8">The sequence shown here is derived from an EMBL/GenBank/DDBJ whole genome shotgun (WGS) entry which is preliminary data.</text>
</comment>
<dbReference type="CDD" id="cd06225">
    <property type="entry name" value="HAMP"/>
    <property type="match status" value="1"/>
</dbReference>
<dbReference type="Pfam" id="PF13188">
    <property type="entry name" value="PAS_8"/>
    <property type="match status" value="1"/>
</dbReference>
<dbReference type="InterPro" id="IPR051310">
    <property type="entry name" value="MCP_chemotaxis"/>
</dbReference>
<comment type="subcellular location">
    <subcellularLocation>
        <location evidence="1">Membrane</location>
    </subcellularLocation>
</comment>
<dbReference type="PROSITE" id="PS50111">
    <property type="entry name" value="CHEMOTAXIS_TRANSDUC_2"/>
    <property type="match status" value="1"/>
</dbReference>
<proteinExistence type="inferred from homology"/>
<evidence type="ECO:0000313" key="9">
    <source>
        <dbReference type="Proteomes" id="UP000309550"/>
    </source>
</evidence>
<dbReference type="InterPro" id="IPR003660">
    <property type="entry name" value="HAMP_dom"/>
</dbReference>
<feature type="domain" description="Methyl-accepting transducer" evidence="6">
    <location>
        <begin position="388"/>
        <end position="617"/>
    </location>
</feature>
<dbReference type="Gene3D" id="6.10.340.10">
    <property type="match status" value="1"/>
</dbReference>
<dbReference type="FunFam" id="1.10.287.950:FF:000001">
    <property type="entry name" value="Methyl-accepting chemotaxis sensory transducer"/>
    <property type="match status" value="1"/>
</dbReference>
<dbReference type="PANTHER" id="PTHR43531">
    <property type="entry name" value="PROTEIN ICFG"/>
    <property type="match status" value="1"/>
</dbReference>
<accession>A0A5S3PMI3</accession>
<evidence type="ECO:0000259" key="6">
    <source>
        <dbReference type="PROSITE" id="PS50111"/>
    </source>
</evidence>
<dbReference type="InterPro" id="IPR035965">
    <property type="entry name" value="PAS-like_dom_sf"/>
</dbReference>
<dbReference type="Proteomes" id="UP000309550">
    <property type="component" value="Unassembled WGS sequence"/>
</dbReference>
<dbReference type="GO" id="GO:0007165">
    <property type="term" value="P:signal transduction"/>
    <property type="evidence" value="ECO:0007669"/>
    <property type="project" value="UniProtKB-KW"/>
</dbReference>
<sequence>MGFGVMMAALVIAATFLRRYMSNPLLRLEAVMSEVSQENYGVEVPYVGRKDEIGRIAKRLSMFRDALSTAKDAARESAFKSAAFGGSTAPMMMVDERFSVIFVNPACEELLDSLMPDLSQQWQGVSPQRLVGASLDAIGGLNAALARVKSEGEAALPLTVNLPVGDARLRIKMNAALDETGQMMGAVIEWSDRTEAQRNAALLDTIDANQLRVEFDTNGQLCDANDNVIKLIGASRQLLLTRAFGAVISADRSGQKTAHSLQAAVLSGTPLHGRFEMLRDEGPGPLTVEGSFTSVVTAEGRAERCIFLGTDVTANEEAIRKAEKDQARVADEQKQVVSALGVALTNLSEGDLTTDIMAQFPPEYEKLRQDFNAAVMSLRDAVGTVMQNADSIRNETSEITSAADDLSRRTEKQAATLEETAAALDELTTSVRSAAEGADDASKMSAEAQQNAEQGGDVARRAIEAMDGIKSSSQEISKITSVIDDIAFQTNLLALNAGVEAARAGEAGRGFAVVATEVRALAQRSSDAAREINALISSSGDQVQQGVDLVDRTGAALASIVTSVSEISKRVSGIATSAREQSGGLNEINTAVNELDHVTQQNAAMFEETTAASHALTAEADALAAAVARFRLDPSDGTHGRGTVTPIRSAAPAPRRTAAAVPVAHGNAARKEEPASDIDAGWEEF</sequence>
<dbReference type="AlphaFoldDB" id="A0A5S3PMI3"/>
<reference evidence="8 9" key="1">
    <citation type="submission" date="2019-05" db="EMBL/GenBank/DDBJ databases">
        <title>Sulfitobacter sabulilitoris sp. nov., isolated from a marine sand.</title>
        <authorList>
            <person name="Yoon J.-H."/>
        </authorList>
    </citation>
    <scope>NUCLEOTIDE SEQUENCE [LARGE SCALE GENOMIC DNA]</scope>
    <source>
        <strain evidence="8 9">HSMS-29</strain>
    </source>
</reference>
<keyword evidence="2" id="KW-0145">Chemotaxis</keyword>
<dbReference type="PROSITE" id="PS50885">
    <property type="entry name" value="HAMP"/>
    <property type="match status" value="2"/>
</dbReference>
<evidence type="ECO:0000259" key="7">
    <source>
        <dbReference type="PROSITE" id="PS50885"/>
    </source>
</evidence>
<dbReference type="SMART" id="SM00304">
    <property type="entry name" value="HAMP"/>
    <property type="match status" value="2"/>
</dbReference>
<evidence type="ECO:0000256" key="5">
    <source>
        <dbReference type="SAM" id="MobiDB-lite"/>
    </source>
</evidence>
<evidence type="ECO:0000256" key="4">
    <source>
        <dbReference type="PROSITE-ProRule" id="PRU00284"/>
    </source>
</evidence>
<dbReference type="CDD" id="cd11386">
    <property type="entry name" value="MCP_signal"/>
    <property type="match status" value="1"/>
</dbReference>
<name>A0A5S3PMI3_9RHOB</name>
<feature type="compositionally biased region" description="Low complexity" evidence="5">
    <location>
        <begin position="650"/>
        <end position="667"/>
    </location>
</feature>
<evidence type="ECO:0000313" key="8">
    <source>
        <dbReference type="EMBL" id="TMM55634.1"/>
    </source>
</evidence>
<dbReference type="EMBL" id="VANS01000001">
    <property type="protein sequence ID" value="TMM55634.1"/>
    <property type="molecule type" value="Genomic_DNA"/>
</dbReference>
<dbReference type="Pfam" id="PF00672">
    <property type="entry name" value="HAMP"/>
    <property type="match status" value="1"/>
</dbReference>
<comment type="similarity">
    <text evidence="3">Belongs to the methyl-accepting chemotaxis (MCP) protein family.</text>
</comment>
<dbReference type="Gene3D" id="3.30.450.20">
    <property type="entry name" value="PAS domain"/>
    <property type="match status" value="2"/>
</dbReference>
<keyword evidence="9" id="KW-1185">Reference proteome</keyword>
<evidence type="ECO:0000256" key="2">
    <source>
        <dbReference type="ARBA" id="ARBA00022500"/>
    </source>
</evidence>
<evidence type="ECO:0000256" key="3">
    <source>
        <dbReference type="ARBA" id="ARBA00029447"/>
    </source>
</evidence>
<dbReference type="SUPFAM" id="SSF58104">
    <property type="entry name" value="Methyl-accepting chemotaxis protein (MCP) signaling domain"/>
    <property type="match status" value="1"/>
</dbReference>
<feature type="domain" description="HAMP" evidence="7">
    <location>
        <begin position="19"/>
        <end position="72"/>
    </location>
</feature>
<evidence type="ECO:0000256" key="1">
    <source>
        <dbReference type="ARBA" id="ARBA00004370"/>
    </source>
</evidence>
<dbReference type="InterPro" id="IPR004089">
    <property type="entry name" value="MCPsignal_dom"/>
</dbReference>
<organism evidence="8 9">
    <name type="scientific">Sulfitobacter sabulilitoris</name>
    <dbReference type="NCBI Taxonomy" id="2562655"/>
    <lineage>
        <taxon>Bacteria</taxon>
        <taxon>Pseudomonadati</taxon>
        <taxon>Pseudomonadota</taxon>
        <taxon>Alphaproteobacteria</taxon>
        <taxon>Rhodobacterales</taxon>
        <taxon>Roseobacteraceae</taxon>
        <taxon>Sulfitobacter</taxon>
    </lineage>
</organism>
<protein>
    <submittedName>
        <fullName evidence="8">HAMP domain-containing protein</fullName>
    </submittedName>
</protein>
<dbReference type="Pfam" id="PF00015">
    <property type="entry name" value="MCPsignal"/>
    <property type="match status" value="1"/>
</dbReference>
<feature type="domain" description="HAMP" evidence="7">
    <location>
        <begin position="337"/>
        <end position="383"/>
    </location>
</feature>
<dbReference type="OrthoDB" id="354287at2"/>
<gene>
    <name evidence="8" type="ORF">FDT80_06180</name>
</gene>
<dbReference type="PANTHER" id="PTHR43531:SF11">
    <property type="entry name" value="METHYL-ACCEPTING CHEMOTAXIS PROTEIN 3"/>
    <property type="match status" value="1"/>
</dbReference>
<dbReference type="SUPFAM" id="SSF158472">
    <property type="entry name" value="HAMP domain-like"/>
    <property type="match status" value="1"/>
</dbReference>
<feature type="region of interest" description="Disordered" evidence="5">
    <location>
        <begin position="433"/>
        <end position="456"/>
    </location>
</feature>
<dbReference type="Gene3D" id="1.10.287.950">
    <property type="entry name" value="Methyl-accepting chemotaxis protein"/>
    <property type="match status" value="1"/>
</dbReference>
<dbReference type="InterPro" id="IPR000014">
    <property type="entry name" value="PAS"/>
</dbReference>